<feature type="chain" id="PRO_5038728823" description="D-alanyl-D-alanine carboxypeptidase" evidence="1">
    <location>
        <begin position="22"/>
        <end position="358"/>
    </location>
</feature>
<evidence type="ECO:0000256" key="1">
    <source>
        <dbReference type="SAM" id="SignalP"/>
    </source>
</evidence>
<dbReference type="PATRIC" id="fig|1291052.5.peg.1705"/>
<dbReference type="RefSeq" id="WP_056975907.1">
    <property type="nucleotide sequence ID" value="NZ_AYYO01000036.1"/>
</dbReference>
<proteinExistence type="predicted"/>
<accession>A0A0R1ZKM7</accession>
<feature type="signal peptide" evidence="1">
    <location>
        <begin position="1"/>
        <end position="21"/>
    </location>
</feature>
<reference evidence="2 3" key="1">
    <citation type="journal article" date="2015" name="Genome Announc.">
        <title>Expanding the biotechnology potential of lactobacilli through comparative genomics of 213 strains and associated genera.</title>
        <authorList>
            <person name="Sun Z."/>
            <person name="Harris H.M."/>
            <person name="McCann A."/>
            <person name="Guo C."/>
            <person name="Argimon S."/>
            <person name="Zhang W."/>
            <person name="Yang X."/>
            <person name="Jeffery I.B."/>
            <person name="Cooney J.C."/>
            <person name="Kagawa T.F."/>
            <person name="Liu W."/>
            <person name="Song Y."/>
            <person name="Salvetti E."/>
            <person name="Wrobel A."/>
            <person name="Rasinkangas P."/>
            <person name="Parkhill J."/>
            <person name="Rea M.C."/>
            <person name="O'Sullivan O."/>
            <person name="Ritari J."/>
            <person name="Douillard F.P."/>
            <person name="Paul Ross R."/>
            <person name="Yang R."/>
            <person name="Briner A.E."/>
            <person name="Felis G.E."/>
            <person name="de Vos W.M."/>
            <person name="Barrangou R."/>
            <person name="Klaenhammer T.R."/>
            <person name="Caufield P.W."/>
            <person name="Cui Y."/>
            <person name="Zhang H."/>
            <person name="O'Toole P.W."/>
        </authorList>
    </citation>
    <scope>NUCLEOTIDE SEQUENCE [LARGE SCALE GENOMIC DNA]</scope>
    <source>
        <strain evidence="2 3">DSM 20505</strain>
    </source>
</reference>
<evidence type="ECO:0008006" key="4">
    <source>
        <dbReference type="Google" id="ProtNLM"/>
    </source>
</evidence>
<dbReference type="EMBL" id="AYYO01000036">
    <property type="protein sequence ID" value="KRM55071.1"/>
    <property type="molecule type" value="Genomic_DNA"/>
</dbReference>
<evidence type="ECO:0000313" key="2">
    <source>
        <dbReference type="EMBL" id="KRM55071.1"/>
    </source>
</evidence>
<sequence>MQKAKTNLGRLSMLLAAALGAGIVATTNQAPTHQVAAARSYSKATNQYVVVKKSGYNFWGNFSWTKKLHYSKNYLNRTLQVKRIYYKANGSKYYSTYRGGKWFGYVNATGLTTTKNAQGSGVATSKYAIMNKSGWKTYSGFNWKANHLTKNYLKHTFQVKRIYYHANGTTYYSLYRGGKWFGYINMNALTNTNKKQGNAVKPSTTLYVSLNKVDKDGFHEDRVWRDLDFKVSDYTNLTAMPYTYTVKAIYYHSNGQTYYSLYVKNNWMGYVNAKIAKKTGILGSGSTFWITKFTAGTDGDTSLQLLNANLTSKGKAGRLKYGEKLYAKNGFFSANEIQYIAVYTLDGKTFRGYLQHSF</sequence>
<gene>
    <name evidence="2" type="ORF">FC18_GL001668</name>
</gene>
<name>A0A0R1ZKM7_9LACO</name>
<protein>
    <recommendedName>
        <fullName evidence="4">D-alanyl-D-alanine carboxypeptidase</fullName>
    </recommendedName>
</protein>
<dbReference type="AlphaFoldDB" id="A0A0R1ZKM7"/>
<comment type="caution">
    <text evidence="2">The sequence shown here is derived from an EMBL/GenBank/DDBJ whole genome shotgun (WGS) entry which is preliminary data.</text>
</comment>
<keyword evidence="3" id="KW-1185">Reference proteome</keyword>
<organism evidence="2 3">
    <name type="scientific">Lacticaseibacillus sharpeae JCM 1186 = DSM 20505</name>
    <dbReference type="NCBI Taxonomy" id="1291052"/>
    <lineage>
        <taxon>Bacteria</taxon>
        <taxon>Bacillati</taxon>
        <taxon>Bacillota</taxon>
        <taxon>Bacilli</taxon>
        <taxon>Lactobacillales</taxon>
        <taxon>Lactobacillaceae</taxon>
        <taxon>Lacticaseibacillus</taxon>
    </lineage>
</organism>
<dbReference type="OrthoDB" id="2289994at2"/>
<dbReference type="Proteomes" id="UP000051679">
    <property type="component" value="Unassembled WGS sequence"/>
</dbReference>
<keyword evidence="1" id="KW-0732">Signal</keyword>
<evidence type="ECO:0000313" key="3">
    <source>
        <dbReference type="Proteomes" id="UP000051679"/>
    </source>
</evidence>